<dbReference type="PANTHER" id="PTHR24362:SF309">
    <property type="entry name" value="PROTEIN KINASE DOMAIN-CONTAINING PROTEIN"/>
    <property type="match status" value="1"/>
</dbReference>
<keyword evidence="3" id="KW-0732">Signal</keyword>
<evidence type="ECO:0000259" key="4">
    <source>
        <dbReference type="PROSITE" id="PS50011"/>
    </source>
</evidence>
<dbReference type="InterPro" id="IPR001245">
    <property type="entry name" value="Ser-Thr/Tyr_kinase_cat_dom"/>
</dbReference>
<gene>
    <name evidence="5" type="ORF">BLNAU_22296</name>
</gene>
<comment type="caution">
    <text evidence="5">The sequence shown here is derived from an EMBL/GenBank/DDBJ whole genome shotgun (WGS) entry which is preliminary data.</text>
</comment>
<dbReference type="Gene3D" id="2.160.20.10">
    <property type="entry name" value="Single-stranded right-handed beta-helix, Pectin lyase-like"/>
    <property type="match status" value="1"/>
</dbReference>
<feature type="signal peptide" evidence="3">
    <location>
        <begin position="1"/>
        <end position="20"/>
    </location>
</feature>
<keyword evidence="2" id="KW-0812">Transmembrane</keyword>
<dbReference type="Pfam" id="PF07714">
    <property type="entry name" value="PK_Tyr_Ser-Thr"/>
    <property type="match status" value="1"/>
</dbReference>
<keyword evidence="2" id="KW-1133">Transmembrane helix</keyword>
<reference evidence="5 6" key="1">
    <citation type="journal article" date="2022" name="bioRxiv">
        <title>Genomics of Preaxostyla Flagellates Illuminates Evolutionary Transitions and the Path Towards Mitochondrial Loss.</title>
        <authorList>
            <person name="Novak L.V.F."/>
            <person name="Treitli S.C."/>
            <person name="Pyrih J."/>
            <person name="Halakuc P."/>
            <person name="Pipaliya S.V."/>
            <person name="Vacek V."/>
            <person name="Brzon O."/>
            <person name="Soukal P."/>
            <person name="Eme L."/>
            <person name="Dacks J.B."/>
            <person name="Karnkowska A."/>
            <person name="Elias M."/>
            <person name="Hampl V."/>
        </authorList>
    </citation>
    <scope>NUCLEOTIDE SEQUENCE [LARGE SCALE GENOMIC DNA]</scope>
    <source>
        <strain evidence="5">NAU3</strain>
        <tissue evidence="5">Gut</tissue>
    </source>
</reference>
<dbReference type="InterPro" id="IPR011050">
    <property type="entry name" value="Pectin_lyase_fold/virulence"/>
</dbReference>
<dbReference type="SUPFAM" id="SSF51126">
    <property type="entry name" value="Pectin lyase-like"/>
    <property type="match status" value="1"/>
</dbReference>
<feature type="region of interest" description="Disordered" evidence="1">
    <location>
        <begin position="1062"/>
        <end position="1082"/>
    </location>
</feature>
<dbReference type="SUPFAM" id="SSF56112">
    <property type="entry name" value="Protein kinase-like (PK-like)"/>
    <property type="match status" value="1"/>
</dbReference>
<dbReference type="PROSITE" id="PS50011">
    <property type="entry name" value="PROTEIN_KINASE_DOM"/>
    <property type="match status" value="1"/>
</dbReference>
<dbReference type="Proteomes" id="UP001281761">
    <property type="component" value="Unassembled WGS sequence"/>
</dbReference>
<name>A0ABQ9WTY2_9EUKA</name>
<keyword evidence="6" id="KW-1185">Reference proteome</keyword>
<evidence type="ECO:0000313" key="6">
    <source>
        <dbReference type="Proteomes" id="UP001281761"/>
    </source>
</evidence>
<evidence type="ECO:0000313" key="5">
    <source>
        <dbReference type="EMBL" id="KAK2942778.1"/>
    </source>
</evidence>
<feature type="chain" id="PRO_5045085041" description="Protein kinase domain-containing protein" evidence="3">
    <location>
        <begin position="21"/>
        <end position="1309"/>
    </location>
</feature>
<dbReference type="PANTHER" id="PTHR24362">
    <property type="entry name" value="SERINE/THREONINE-PROTEIN KINASE NEK"/>
    <property type="match status" value="1"/>
</dbReference>
<dbReference type="InterPro" id="IPR011009">
    <property type="entry name" value="Kinase-like_dom_sf"/>
</dbReference>
<dbReference type="SMART" id="SM00220">
    <property type="entry name" value="S_TKc"/>
    <property type="match status" value="1"/>
</dbReference>
<dbReference type="EMBL" id="JARBJD010000383">
    <property type="protein sequence ID" value="KAK2942778.1"/>
    <property type="molecule type" value="Genomic_DNA"/>
</dbReference>
<feature type="transmembrane region" description="Helical" evidence="2">
    <location>
        <begin position="993"/>
        <end position="1016"/>
    </location>
</feature>
<sequence>MVFQIVLLLAGICLGTHVSGYRPSKTTLSTSLESLLKPMETNNQNTDCNECIINIPNGNYHGSGIRLSESKMLLYSTEEPTILGQKSSVISILETNQQMSRRNDRISAQTSIFIMCNVSIKLQNLGIDILPKSKTQNVGKDMSAADCHCAVVSRSLLTVSDCSFRIGHSSSIFAVTSENTDFSPTGTAISVERCSMDAPSGLFAGFVKICSDIKQNDAVEVSIRSCSFSSLSVSDSDGMGLSLAELQGRPDDQPNLSCVASSLNLFNMSSVLNADSSHQQHLKQKMAGCVSVRGMWDLCGTCVRDVHNGGSLLCVNSSFLSSQTTVLTRRYSNNEGKVTIGSIEHDFDPSIHSSFTSSSPSSDQKIKFWKCSFTAADVPSSEHALSFDAFPAPIELESCTFTQATDDPTHTGWTEGCVIVKPSSFLDFSCSHTAYTGCTSTLDGGALRISSSDSPSSTQSLTLNKVNFTNCVAKSCGAVYILTTIMSTHIDNCIIERCRSSSTNPGALLFQAKGEDLRLTNTRFEECECSSDYGAGRVTLSPHSDDSVTEILIEQCQFLSCSSNGECGGLSVSDSINSSGRTNTKCEIIACLFEECSAAYRSGLLVSTYAPALVTDCLFKRCRGYFGSALTVTVNENVASVFSNIQIVNCSSSGSFLLMTRASPSRISFQKIHFANDDPSMDKEAPPALLYPTCHILFMGRGYDTIPGEVSFANCFTTGGSPIAMKEVGKDNGSPICKPYEAVIGPFLSKSVECVADETGKIKLRMEASFPNVEQKCEMNVEDDGGKQVSIVFQMNGGIGEGEEVVGEDTTTLQYSTRYTVTSLLVIAEDSNEQPSQTNADFAIHKAAWKFDLSATPDFLSFTTPAKPELPPLVPEDKDNKTATITLSGTGQLSGSFDCVVADKENTKTTISITADTLGDSFFGTSHDIQVAGNATVLKNGETYSVISLTKHESNPAEEITVKVKEGLSFSIPKSNYVEGKSMTKEMKRLMSWLIPVVLSLFLCLLIAIVVIVIVLRRKKESDVKLKEMEEQSNDDQIQVKGEELLDSNGIDQMSQSGNLPAFTSEKTFNNSQNHSNQRSTHERKGVIEVLTCENKCEIKTIESPTTLYTLIHDDQSGFEKKRVMQQLVKGIEALVQMKTEIDFPRHLSPYTIFIDRLNNVFLQLNFENNQASVHPDPQLSDQPLSATVAAKKDSPHQRWQAPEVFSEQASIDHSAASVFSLGLILWEIETGQVPFGEVDAVTACRQMKLGVVPPMDKVADSSFSELILRCLSVDPSKRPSLVELSSFLETHTFIEDTVTSKRAEMCPP</sequence>
<evidence type="ECO:0000256" key="1">
    <source>
        <dbReference type="SAM" id="MobiDB-lite"/>
    </source>
</evidence>
<feature type="compositionally biased region" description="Polar residues" evidence="1">
    <location>
        <begin position="1065"/>
        <end position="1079"/>
    </location>
</feature>
<dbReference type="Gene3D" id="1.10.510.10">
    <property type="entry name" value="Transferase(Phosphotransferase) domain 1"/>
    <property type="match status" value="1"/>
</dbReference>
<accession>A0ABQ9WTY2</accession>
<protein>
    <recommendedName>
        <fullName evidence="4">Protein kinase domain-containing protein</fullName>
    </recommendedName>
</protein>
<dbReference type="InterPro" id="IPR000719">
    <property type="entry name" value="Prot_kinase_dom"/>
</dbReference>
<dbReference type="InterPro" id="IPR012334">
    <property type="entry name" value="Pectin_lyas_fold"/>
</dbReference>
<keyword evidence="2" id="KW-0472">Membrane</keyword>
<feature type="domain" description="Protein kinase" evidence="4">
    <location>
        <begin position="912"/>
        <end position="1295"/>
    </location>
</feature>
<evidence type="ECO:0000256" key="2">
    <source>
        <dbReference type="SAM" id="Phobius"/>
    </source>
</evidence>
<proteinExistence type="predicted"/>
<evidence type="ECO:0000256" key="3">
    <source>
        <dbReference type="SAM" id="SignalP"/>
    </source>
</evidence>
<organism evidence="5 6">
    <name type="scientific">Blattamonas nauphoetae</name>
    <dbReference type="NCBI Taxonomy" id="2049346"/>
    <lineage>
        <taxon>Eukaryota</taxon>
        <taxon>Metamonada</taxon>
        <taxon>Preaxostyla</taxon>
        <taxon>Oxymonadida</taxon>
        <taxon>Blattamonas</taxon>
    </lineage>
</organism>